<dbReference type="EMBL" id="JACCKS010000009">
    <property type="protein sequence ID" value="NZA38301.1"/>
    <property type="molecule type" value="Genomic_DNA"/>
</dbReference>
<protein>
    <submittedName>
        <fullName evidence="7">TetM/TetW/TetO/TetS family tetracycline resistance ribosomal protection protein</fullName>
    </submittedName>
</protein>
<dbReference type="RefSeq" id="WP_090411765.1">
    <property type="nucleotide sequence ID" value="NZ_DBGDOQ010000007.1"/>
</dbReference>
<proteinExistence type="predicted"/>
<dbReference type="Pfam" id="PF00679">
    <property type="entry name" value="EFG_C"/>
    <property type="match status" value="1"/>
</dbReference>
<dbReference type="SMART" id="SM00889">
    <property type="entry name" value="EFG_IV"/>
    <property type="match status" value="1"/>
</dbReference>
<gene>
    <name evidence="7" type="ORF">H0N91_09165</name>
</gene>
<dbReference type="SUPFAM" id="SSF54211">
    <property type="entry name" value="Ribosomal protein S5 domain 2-like"/>
    <property type="match status" value="1"/>
</dbReference>
<evidence type="ECO:0000256" key="1">
    <source>
        <dbReference type="ARBA" id="ARBA00003987"/>
    </source>
</evidence>
<name>A0A1I5I7T6_9FIRM</name>
<dbReference type="CDD" id="cd03711">
    <property type="entry name" value="Tet_C"/>
    <property type="match status" value="1"/>
</dbReference>
<dbReference type="InterPro" id="IPR035647">
    <property type="entry name" value="EFG_III/V"/>
</dbReference>
<dbReference type="Pfam" id="PF03764">
    <property type="entry name" value="EFG_IV"/>
    <property type="match status" value="1"/>
</dbReference>
<evidence type="ECO:0000313" key="8">
    <source>
        <dbReference type="Proteomes" id="UP000586254"/>
    </source>
</evidence>
<dbReference type="Proteomes" id="UP000586254">
    <property type="component" value="Unassembled WGS sequence"/>
</dbReference>
<evidence type="ECO:0000259" key="6">
    <source>
        <dbReference type="PROSITE" id="PS51722"/>
    </source>
</evidence>
<dbReference type="AlphaFoldDB" id="A0A1I5I7T6"/>
<dbReference type="InterPro" id="IPR027417">
    <property type="entry name" value="P-loop_NTPase"/>
</dbReference>
<dbReference type="PROSITE" id="PS51722">
    <property type="entry name" value="G_TR_2"/>
    <property type="match status" value="1"/>
</dbReference>
<evidence type="ECO:0000256" key="3">
    <source>
        <dbReference type="ARBA" id="ARBA00022917"/>
    </source>
</evidence>
<accession>A0A1I5I7T6</accession>
<comment type="caution">
    <text evidence="7">The sequence shown here is derived from an EMBL/GenBank/DDBJ whole genome shotgun (WGS) entry which is preliminary data.</text>
</comment>
<evidence type="ECO:0000313" key="7">
    <source>
        <dbReference type="EMBL" id="NZA38301.1"/>
    </source>
</evidence>
<dbReference type="InterPro" id="IPR005225">
    <property type="entry name" value="Small_GTP-bd"/>
</dbReference>
<dbReference type="PANTHER" id="PTHR43261:SF1">
    <property type="entry name" value="RIBOSOME-RELEASING FACTOR 2, MITOCHONDRIAL"/>
    <property type="match status" value="1"/>
</dbReference>
<dbReference type="GO" id="GO:0003924">
    <property type="term" value="F:GTPase activity"/>
    <property type="evidence" value="ECO:0007669"/>
    <property type="project" value="InterPro"/>
</dbReference>
<dbReference type="Gene3D" id="3.30.230.10">
    <property type="match status" value="1"/>
</dbReference>
<dbReference type="SMART" id="SM00838">
    <property type="entry name" value="EFG_C"/>
    <property type="match status" value="1"/>
</dbReference>
<dbReference type="PRINTS" id="PR00315">
    <property type="entry name" value="ELONGATNFCT"/>
</dbReference>
<evidence type="ECO:0000256" key="2">
    <source>
        <dbReference type="ARBA" id="ARBA00022741"/>
    </source>
</evidence>
<dbReference type="GO" id="GO:0046677">
    <property type="term" value="P:response to antibiotic"/>
    <property type="evidence" value="ECO:0007669"/>
    <property type="project" value="UniProtKB-KW"/>
</dbReference>
<dbReference type="Pfam" id="PF22042">
    <property type="entry name" value="EF-G_D2"/>
    <property type="match status" value="1"/>
</dbReference>
<dbReference type="SUPFAM" id="SSF50447">
    <property type="entry name" value="Translation proteins"/>
    <property type="match status" value="1"/>
</dbReference>
<dbReference type="InterPro" id="IPR020568">
    <property type="entry name" value="Ribosomal_Su5_D2-typ_SF"/>
</dbReference>
<dbReference type="NCBIfam" id="TIGR00231">
    <property type="entry name" value="small_GTP"/>
    <property type="match status" value="1"/>
</dbReference>
<keyword evidence="2" id="KW-0547">Nucleotide-binding</keyword>
<dbReference type="PRINTS" id="PR01037">
    <property type="entry name" value="TCRTETOQM"/>
</dbReference>
<keyword evidence="4" id="KW-0342">GTP-binding</keyword>
<dbReference type="Gene3D" id="3.40.50.300">
    <property type="entry name" value="P-loop containing nucleotide triphosphate hydrolases"/>
    <property type="match status" value="1"/>
</dbReference>
<evidence type="ECO:0000256" key="4">
    <source>
        <dbReference type="ARBA" id="ARBA00023134"/>
    </source>
</evidence>
<dbReference type="InterPro" id="IPR000795">
    <property type="entry name" value="T_Tr_GTP-bd_dom"/>
</dbReference>
<comment type="function">
    <text evidence="1">Abolishes the inhibitory effect of tetracyclin on protein synthesis by a non-covalent modification of the ribosomes.</text>
</comment>
<dbReference type="SUPFAM" id="SSF52540">
    <property type="entry name" value="P-loop containing nucleoside triphosphate hydrolases"/>
    <property type="match status" value="1"/>
</dbReference>
<dbReference type="InterPro" id="IPR014721">
    <property type="entry name" value="Ribsml_uS5_D2-typ_fold_subgr"/>
</dbReference>
<dbReference type="InterPro" id="IPR035650">
    <property type="entry name" value="Tet_C"/>
</dbReference>
<dbReference type="InterPro" id="IPR009000">
    <property type="entry name" value="Transl_B-barrel_sf"/>
</dbReference>
<dbReference type="GO" id="GO:0006412">
    <property type="term" value="P:translation"/>
    <property type="evidence" value="ECO:0007669"/>
    <property type="project" value="UniProtKB-KW"/>
</dbReference>
<dbReference type="Gene3D" id="3.30.70.870">
    <property type="entry name" value="Elongation Factor G (Translational Gtpase), domain 3"/>
    <property type="match status" value="1"/>
</dbReference>
<sequence length="653" mass="72798">MKLVLGILAHVDAGKTTFSEQLLYHTCAIRKLGRVDHQDAFMDHHPIERERGITIFSDQAVFEVGGDTCYLVDTPGHVDFSSETERAIQVMDVAVIVVSGVEGVQSHTETLWKLLRRYEVPTLIFINKTDREGADIPGVIKELKTKCSLDCLMFTGHYEEGLMDTTLAEAVAERNEALLEAYLDEGYKPEVWQSALGQMFKKAEVFPVFAGSALNDTGIDAFIKAMTMLLHDKESPAEEPFSGHVYKIRHDSAGSRLSFVKVTAGKLKVKDEVVTGKDSEGRPIRQKVNEIRIYSGGRYTTVPEAVPGDLCAVTGMDATRPGDGIGEKLYHAGYATVPLLTASVIYDKGLNVRTVLEAFKELEDEDPMLEIVWNESLQEMQLHIMGAIQLEVLEEIVRERFGLEVRFGDCEILYKETIASPVTGYGHFEPLRHYAEVHLRLEPAAPGTGITFDSACSVDILDTNYQNLIKTHVFEREHRGVLTGSPITDMRIVLVNGRAHLKHTEGGDFRQAVYRAIRQGLEQAESVLLEPVYRFEIEVPSEAMGRVMSDIQKMAGRFEAPELSEDQAVISGFCPVSTMMNYSQEILSFTKGRGMLRATFSGYEPCHNAEAVTLRIGYDKKHDVENTSDSVFCSHGAGFNVPWDQVAEYIHCK</sequence>
<organism evidence="7 8">
    <name type="scientific">Eubacterium callanderi</name>
    <dbReference type="NCBI Taxonomy" id="53442"/>
    <lineage>
        <taxon>Bacteria</taxon>
        <taxon>Bacillati</taxon>
        <taxon>Bacillota</taxon>
        <taxon>Clostridia</taxon>
        <taxon>Eubacteriales</taxon>
        <taxon>Eubacteriaceae</taxon>
        <taxon>Eubacterium</taxon>
    </lineage>
</organism>
<dbReference type="PANTHER" id="PTHR43261">
    <property type="entry name" value="TRANSLATION ELONGATION FACTOR G-RELATED"/>
    <property type="match status" value="1"/>
</dbReference>
<dbReference type="Gene3D" id="3.30.70.240">
    <property type="match status" value="1"/>
</dbReference>
<dbReference type="InterPro" id="IPR053905">
    <property type="entry name" value="EF-G-like_DII"/>
</dbReference>
<dbReference type="GO" id="GO:0005525">
    <property type="term" value="F:GTP binding"/>
    <property type="evidence" value="ECO:0007669"/>
    <property type="project" value="UniProtKB-KW"/>
</dbReference>
<dbReference type="GO" id="GO:0032790">
    <property type="term" value="P:ribosome disassembly"/>
    <property type="evidence" value="ECO:0007669"/>
    <property type="project" value="TreeGrafter"/>
</dbReference>
<dbReference type="Pfam" id="PF00009">
    <property type="entry name" value="GTP_EFTU"/>
    <property type="match status" value="1"/>
</dbReference>
<dbReference type="InterPro" id="IPR005517">
    <property type="entry name" value="Transl_elong_EFG/EF2_IV"/>
</dbReference>
<dbReference type="Gene3D" id="2.40.30.10">
    <property type="entry name" value="Translation factors"/>
    <property type="match status" value="1"/>
</dbReference>
<reference evidence="7 8" key="1">
    <citation type="submission" date="2020-07" db="EMBL/GenBank/DDBJ databases">
        <title>Organ Donor 1.</title>
        <authorList>
            <person name="Marsh A.J."/>
            <person name="Azcarate-Peril M.A."/>
        </authorList>
    </citation>
    <scope>NUCLEOTIDE SEQUENCE [LARGE SCALE GENOMIC DNA]</scope>
    <source>
        <strain evidence="7 8">AMC0717</strain>
    </source>
</reference>
<dbReference type="InterPro" id="IPR000640">
    <property type="entry name" value="EFG_V-like"/>
</dbReference>
<evidence type="ECO:0000256" key="5">
    <source>
        <dbReference type="ARBA" id="ARBA00023251"/>
    </source>
</evidence>
<feature type="domain" description="Tr-type G" evidence="6">
    <location>
        <begin position="1"/>
        <end position="237"/>
    </location>
</feature>
<keyword evidence="5" id="KW-0046">Antibiotic resistance</keyword>
<dbReference type="SUPFAM" id="SSF54980">
    <property type="entry name" value="EF-G C-terminal domain-like"/>
    <property type="match status" value="2"/>
</dbReference>
<keyword evidence="3" id="KW-0648">Protein biosynthesis</keyword>